<gene>
    <name evidence="2" type="ORF">CTEN210_08100</name>
</gene>
<reference evidence="2 3" key="1">
    <citation type="journal article" date="2021" name="Sci. Rep.">
        <title>The genome of the diatom Chaetoceros tenuissimus carries an ancient integrated fragment of an extant virus.</title>
        <authorList>
            <person name="Hongo Y."/>
            <person name="Kimura K."/>
            <person name="Takaki Y."/>
            <person name="Yoshida Y."/>
            <person name="Baba S."/>
            <person name="Kobayashi G."/>
            <person name="Nagasaki K."/>
            <person name="Hano T."/>
            <person name="Tomaru Y."/>
        </authorList>
    </citation>
    <scope>NUCLEOTIDE SEQUENCE [LARGE SCALE GENOMIC DNA]</scope>
    <source>
        <strain evidence="2 3">NIES-3715</strain>
    </source>
</reference>
<proteinExistence type="predicted"/>
<evidence type="ECO:0000313" key="2">
    <source>
        <dbReference type="EMBL" id="GFH51624.1"/>
    </source>
</evidence>
<dbReference type="EMBL" id="BLLK01000045">
    <property type="protein sequence ID" value="GFH51624.1"/>
    <property type="molecule type" value="Genomic_DNA"/>
</dbReference>
<feature type="signal peptide" evidence="1">
    <location>
        <begin position="1"/>
        <end position="21"/>
    </location>
</feature>
<accession>A0AAD3CTN6</accession>
<keyword evidence="1" id="KW-0732">Signal</keyword>
<evidence type="ECO:0000313" key="3">
    <source>
        <dbReference type="Proteomes" id="UP001054902"/>
    </source>
</evidence>
<keyword evidence="3" id="KW-1185">Reference proteome</keyword>
<feature type="chain" id="PRO_5041996486" evidence="1">
    <location>
        <begin position="22"/>
        <end position="273"/>
    </location>
</feature>
<evidence type="ECO:0000256" key="1">
    <source>
        <dbReference type="SAM" id="SignalP"/>
    </source>
</evidence>
<organism evidence="2 3">
    <name type="scientific">Chaetoceros tenuissimus</name>
    <dbReference type="NCBI Taxonomy" id="426638"/>
    <lineage>
        <taxon>Eukaryota</taxon>
        <taxon>Sar</taxon>
        <taxon>Stramenopiles</taxon>
        <taxon>Ochrophyta</taxon>
        <taxon>Bacillariophyta</taxon>
        <taxon>Coscinodiscophyceae</taxon>
        <taxon>Chaetocerotophycidae</taxon>
        <taxon>Chaetocerotales</taxon>
        <taxon>Chaetocerotaceae</taxon>
        <taxon>Chaetoceros</taxon>
    </lineage>
</organism>
<comment type="caution">
    <text evidence="2">The sequence shown here is derived from an EMBL/GenBank/DDBJ whole genome shotgun (WGS) entry which is preliminary data.</text>
</comment>
<name>A0AAD3CTN6_9STRA</name>
<dbReference type="Proteomes" id="UP001054902">
    <property type="component" value="Unassembled WGS sequence"/>
</dbReference>
<protein>
    <submittedName>
        <fullName evidence="2">Uncharacterized protein</fullName>
    </submittedName>
</protein>
<sequence length="273" mass="30003">MKFFIAVVNVGLFLQMKNVDAFSLPSKIQIQSSVLNSVTDSNSVDESTISSSKSSRRAILQKSLVALSILNLPSEQAIAGTFTPGGTLVDRDVGVTVGNDEASPSRKVDNSNVLFGQDNYFKFGVAAPWIEPDSTEFPKTMPFVLSQQRYDTLKKYGSRVKAGAEVLISLEEDIKNGNFANIAPADDPKYALRPLGLMANGFLASENTGTTNELLLARWYINEIYLRISDMKNATNKDEALIAYSAAKKSLNSYFSMTNRVITSKVGNKFEYY</sequence>
<dbReference type="AlphaFoldDB" id="A0AAD3CTN6"/>